<evidence type="ECO:0000313" key="2">
    <source>
        <dbReference type="EMBL" id="TKR69736.1"/>
    </source>
</evidence>
<sequence>MRSKLVLDKRTHFSTKTRHPKPSKSGPRAPRLTFRIWTLCDQSLPCLLRLQCTFRLPFRSRGRSAPPVTGELPDAAPEAGVARRSASAHGTPGLLRSFAPFALLPDVAALRCALLRDSEYPRAAPLPGFHAPGDSCQKQKTPDDREASKDFSCPGRPASKDARLHVSRLGTGLSPCMEDLHDDLVVNRELLDYSCWFRESSGLLPGDRILAVAGVPVRNLAALKLFMDTRSNGPFEIQAERFVDPAEEHLQPKTNVQPVGAQIAGVYGKNDLLLLHTVEAEC</sequence>
<feature type="compositionally biased region" description="Basic and acidic residues" evidence="1">
    <location>
        <begin position="1"/>
        <end position="11"/>
    </location>
</feature>
<feature type="region of interest" description="Disordered" evidence="1">
    <location>
        <begin position="130"/>
        <end position="157"/>
    </location>
</feature>
<gene>
    <name evidence="2" type="ORF">L596_021850</name>
</gene>
<reference evidence="2 3" key="2">
    <citation type="journal article" date="2019" name="G3 (Bethesda)">
        <title>Hybrid Assembly of the Genome of the Entomopathogenic Nematode Steinernema carpocapsae Identifies the X-Chromosome.</title>
        <authorList>
            <person name="Serra L."/>
            <person name="Macchietto M."/>
            <person name="Macias-Munoz A."/>
            <person name="McGill C.J."/>
            <person name="Rodriguez I.M."/>
            <person name="Rodriguez B."/>
            <person name="Murad R."/>
            <person name="Mortazavi A."/>
        </authorList>
    </citation>
    <scope>NUCLEOTIDE SEQUENCE [LARGE SCALE GENOMIC DNA]</scope>
    <source>
        <strain evidence="2 3">ALL</strain>
    </source>
</reference>
<dbReference type="InterPro" id="IPR036034">
    <property type="entry name" value="PDZ_sf"/>
</dbReference>
<proteinExistence type="predicted"/>
<organism evidence="2 3">
    <name type="scientific">Steinernema carpocapsae</name>
    <name type="common">Entomopathogenic nematode</name>
    <dbReference type="NCBI Taxonomy" id="34508"/>
    <lineage>
        <taxon>Eukaryota</taxon>
        <taxon>Metazoa</taxon>
        <taxon>Ecdysozoa</taxon>
        <taxon>Nematoda</taxon>
        <taxon>Chromadorea</taxon>
        <taxon>Rhabditida</taxon>
        <taxon>Tylenchina</taxon>
        <taxon>Panagrolaimomorpha</taxon>
        <taxon>Strongyloidoidea</taxon>
        <taxon>Steinernematidae</taxon>
        <taxon>Steinernema</taxon>
    </lineage>
</organism>
<evidence type="ECO:0008006" key="4">
    <source>
        <dbReference type="Google" id="ProtNLM"/>
    </source>
</evidence>
<dbReference type="AlphaFoldDB" id="A0A4U5MJZ5"/>
<name>A0A4U5MJZ5_STECR</name>
<dbReference type="EMBL" id="AZBU02000007">
    <property type="protein sequence ID" value="TKR69736.1"/>
    <property type="molecule type" value="Genomic_DNA"/>
</dbReference>
<evidence type="ECO:0000313" key="3">
    <source>
        <dbReference type="Proteomes" id="UP000298663"/>
    </source>
</evidence>
<dbReference type="SUPFAM" id="SSF50156">
    <property type="entry name" value="PDZ domain-like"/>
    <property type="match status" value="1"/>
</dbReference>
<dbReference type="Proteomes" id="UP000298663">
    <property type="component" value="Unassembled WGS sequence"/>
</dbReference>
<evidence type="ECO:0000256" key="1">
    <source>
        <dbReference type="SAM" id="MobiDB-lite"/>
    </source>
</evidence>
<accession>A0A4U5MJZ5</accession>
<feature type="compositionally biased region" description="Basic residues" evidence="1">
    <location>
        <begin position="12"/>
        <end position="22"/>
    </location>
</feature>
<feature type="compositionally biased region" description="Basic and acidic residues" evidence="1">
    <location>
        <begin position="140"/>
        <end position="149"/>
    </location>
</feature>
<feature type="region of interest" description="Disordered" evidence="1">
    <location>
        <begin position="1"/>
        <end position="29"/>
    </location>
</feature>
<comment type="caution">
    <text evidence="2">The sequence shown here is derived from an EMBL/GenBank/DDBJ whole genome shotgun (WGS) entry which is preliminary data.</text>
</comment>
<keyword evidence="3" id="KW-1185">Reference proteome</keyword>
<reference evidence="2 3" key="1">
    <citation type="journal article" date="2015" name="Genome Biol.">
        <title>Comparative genomics of Steinernema reveals deeply conserved gene regulatory networks.</title>
        <authorList>
            <person name="Dillman A.R."/>
            <person name="Macchietto M."/>
            <person name="Porter C.F."/>
            <person name="Rogers A."/>
            <person name="Williams B."/>
            <person name="Antoshechkin I."/>
            <person name="Lee M.M."/>
            <person name="Goodwin Z."/>
            <person name="Lu X."/>
            <person name="Lewis E.E."/>
            <person name="Goodrich-Blair H."/>
            <person name="Stock S.P."/>
            <person name="Adams B.J."/>
            <person name="Sternberg P.W."/>
            <person name="Mortazavi A."/>
        </authorList>
    </citation>
    <scope>NUCLEOTIDE SEQUENCE [LARGE SCALE GENOMIC DNA]</scope>
    <source>
        <strain evidence="2 3">ALL</strain>
    </source>
</reference>
<protein>
    <recommendedName>
        <fullName evidence="4">PDZ domain-containing protein</fullName>
    </recommendedName>
</protein>
<dbReference type="Gene3D" id="2.30.42.10">
    <property type="match status" value="1"/>
</dbReference>